<dbReference type="EC" id="1.1.1.2" evidence="9"/>
<dbReference type="InterPro" id="IPR020843">
    <property type="entry name" value="ER"/>
</dbReference>
<keyword evidence="4" id="KW-0597">Phosphoprotein</keyword>
<dbReference type="PANTHER" id="PTHR42683">
    <property type="entry name" value="ALDEHYDE REDUCTASE"/>
    <property type="match status" value="1"/>
</dbReference>
<dbReference type="SUPFAM" id="SSF51735">
    <property type="entry name" value="NAD(P)-binding Rossmann-fold domains"/>
    <property type="match status" value="2"/>
</dbReference>
<evidence type="ECO:0000313" key="14">
    <source>
        <dbReference type="Proteomes" id="UP001244011"/>
    </source>
</evidence>
<dbReference type="GO" id="GO:0008106">
    <property type="term" value="F:alcohol dehydrogenase (NADP+) activity"/>
    <property type="evidence" value="ECO:0007669"/>
    <property type="project" value="UniProtKB-EC"/>
</dbReference>
<dbReference type="RefSeq" id="XP_060279276.1">
    <property type="nucleotide sequence ID" value="XM_060432570.1"/>
</dbReference>
<dbReference type="PROSITE" id="PS00059">
    <property type="entry name" value="ADH_ZINC"/>
    <property type="match status" value="1"/>
</dbReference>
<feature type="domain" description="Enoyl reductase (ER)" evidence="12">
    <location>
        <begin position="317"/>
        <end position="647"/>
    </location>
</feature>
<evidence type="ECO:0000259" key="12">
    <source>
        <dbReference type="SMART" id="SM00829"/>
    </source>
</evidence>
<dbReference type="SMART" id="SM00829">
    <property type="entry name" value="PKS_ER"/>
    <property type="match status" value="1"/>
</dbReference>
<dbReference type="InterPro" id="IPR047109">
    <property type="entry name" value="CAD-like"/>
</dbReference>
<comment type="similarity">
    <text evidence="2 11">Belongs to the zinc-containing alcohol dehydrogenase family.</text>
</comment>
<evidence type="ECO:0000256" key="10">
    <source>
        <dbReference type="ARBA" id="ARBA00050997"/>
    </source>
</evidence>
<evidence type="ECO:0000256" key="3">
    <source>
        <dbReference type="ARBA" id="ARBA00011738"/>
    </source>
</evidence>
<comment type="cofactor">
    <cofactor evidence="1 11">
        <name>Zn(2+)</name>
        <dbReference type="ChEBI" id="CHEBI:29105"/>
    </cofactor>
</comment>
<evidence type="ECO:0000256" key="9">
    <source>
        <dbReference type="ARBA" id="ARBA00024074"/>
    </source>
</evidence>
<comment type="subunit">
    <text evidence="3">Homodimer.</text>
</comment>
<evidence type="ECO:0000256" key="1">
    <source>
        <dbReference type="ARBA" id="ARBA00001947"/>
    </source>
</evidence>
<evidence type="ECO:0000256" key="8">
    <source>
        <dbReference type="ARBA" id="ARBA00023002"/>
    </source>
</evidence>
<keyword evidence="7" id="KW-0521">NADP</keyword>
<organism evidence="13 14">
    <name type="scientific">Phialemonium atrogriseum</name>
    <dbReference type="NCBI Taxonomy" id="1093897"/>
    <lineage>
        <taxon>Eukaryota</taxon>
        <taxon>Fungi</taxon>
        <taxon>Dikarya</taxon>
        <taxon>Ascomycota</taxon>
        <taxon>Pezizomycotina</taxon>
        <taxon>Sordariomycetes</taxon>
        <taxon>Sordariomycetidae</taxon>
        <taxon>Cephalothecales</taxon>
        <taxon>Cephalothecaceae</taxon>
        <taxon>Phialemonium</taxon>
    </lineage>
</organism>
<dbReference type="Pfam" id="PF00107">
    <property type="entry name" value="ADH_zinc_N"/>
    <property type="match status" value="1"/>
</dbReference>
<evidence type="ECO:0000256" key="2">
    <source>
        <dbReference type="ARBA" id="ARBA00008072"/>
    </source>
</evidence>
<dbReference type="AlphaFoldDB" id="A0AAJ0FH61"/>
<keyword evidence="14" id="KW-1185">Reference proteome</keyword>
<evidence type="ECO:0000256" key="7">
    <source>
        <dbReference type="ARBA" id="ARBA00022857"/>
    </source>
</evidence>
<keyword evidence="5 11" id="KW-0479">Metal-binding</keyword>
<dbReference type="InterPro" id="IPR001509">
    <property type="entry name" value="Epimerase_deHydtase"/>
</dbReference>
<dbReference type="Gene3D" id="3.40.50.720">
    <property type="entry name" value="NAD(P)-binding Rossmann-like Domain"/>
    <property type="match status" value="2"/>
</dbReference>
<dbReference type="InterPro" id="IPR002328">
    <property type="entry name" value="ADH_Zn_CS"/>
</dbReference>
<dbReference type="GeneID" id="85315757"/>
<protein>
    <recommendedName>
        <fullName evidence="9">alcohol dehydrogenase (NADP(+))</fullName>
        <ecNumber evidence="9">1.1.1.2</ecNumber>
    </recommendedName>
</protein>
<dbReference type="SUPFAM" id="SSF50129">
    <property type="entry name" value="GroES-like"/>
    <property type="match status" value="1"/>
</dbReference>
<comment type="caution">
    <text evidence="13">The sequence shown here is derived from an EMBL/GenBank/DDBJ whole genome shotgun (WGS) entry which is preliminary data.</text>
</comment>
<evidence type="ECO:0000313" key="13">
    <source>
        <dbReference type="EMBL" id="KAK1763063.1"/>
    </source>
</evidence>
<dbReference type="GO" id="GO:0008270">
    <property type="term" value="F:zinc ion binding"/>
    <property type="evidence" value="ECO:0007669"/>
    <property type="project" value="InterPro"/>
</dbReference>
<gene>
    <name evidence="13" type="ORF">QBC33DRAFT_614010</name>
</gene>
<reference evidence="13" key="1">
    <citation type="submission" date="2023-06" db="EMBL/GenBank/DDBJ databases">
        <title>Genome-scale phylogeny and comparative genomics of the fungal order Sordariales.</title>
        <authorList>
            <consortium name="Lawrence Berkeley National Laboratory"/>
            <person name="Hensen N."/>
            <person name="Bonometti L."/>
            <person name="Westerberg I."/>
            <person name="Brannstrom I.O."/>
            <person name="Guillou S."/>
            <person name="Cros-Aarteil S."/>
            <person name="Calhoun S."/>
            <person name="Haridas S."/>
            <person name="Kuo A."/>
            <person name="Mondo S."/>
            <person name="Pangilinan J."/>
            <person name="Riley R."/>
            <person name="Labutti K."/>
            <person name="Andreopoulos B."/>
            <person name="Lipzen A."/>
            <person name="Chen C."/>
            <person name="Yanf M."/>
            <person name="Daum C."/>
            <person name="Ng V."/>
            <person name="Clum A."/>
            <person name="Steindorff A."/>
            <person name="Ohm R."/>
            <person name="Martin F."/>
            <person name="Silar P."/>
            <person name="Natvig D."/>
            <person name="Lalanne C."/>
            <person name="Gautier V."/>
            <person name="Ament-Velasquez S.L."/>
            <person name="Kruys A."/>
            <person name="Hutchinson M.I."/>
            <person name="Powell A.J."/>
            <person name="Barry K."/>
            <person name="Miller A.N."/>
            <person name="Grigoriev I.V."/>
            <person name="Debuchy R."/>
            <person name="Gladieux P."/>
            <person name="Thoren M.H."/>
            <person name="Johannesson H."/>
        </authorList>
    </citation>
    <scope>NUCLEOTIDE SEQUENCE</scope>
    <source>
        <strain evidence="13">8032-3</strain>
    </source>
</reference>
<dbReference type="Pfam" id="PF08240">
    <property type="entry name" value="ADH_N"/>
    <property type="match status" value="1"/>
</dbReference>
<dbReference type="InterPro" id="IPR013149">
    <property type="entry name" value="ADH-like_C"/>
</dbReference>
<dbReference type="GO" id="GO:0006066">
    <property type="term" value="P:alcohol metabolic process"/>
    <property type="evidence" value="ECO:0007669"/>
    <property type="project" value="UniProtKB-ARBA"/>
</dbReference>
<dbReference type="Pfam" id="PF01370">
    <property type="entry name" value="Epimerase"/>
    <property type="match status" value="1"/>
</dbReference>
<dbReference type="CDD" id="cd05227">
    <property type="entry name" value="AR_SDR_e"/>
    <property type="match status" value="1"/>
</dbReference>
<dbReference type="Gene3D" id="3.90.180.10">
    <property type="entry name" value="Medium-chain alcohol dehydrogenases, catalytic domain"/>
    <property type="match status" value="1"/>
</dbReference>
<keyword evidence="8" id="KW-0560">Oxidoreductase</keyword>
<name>A0AAJ0FH61_9PEZI</name>
<proteinExistence type="inferred from homology"/>
<evidence type="ECO:0000256" key="5">
    <source>
        <dbReference type="ARBA" id="ARBA00022723"/>
    </source>
</evidence>
<evidence type="ECO:0000256" key="11">
    <source>
        <dbReference type="RuleBase" id="RU361277"/>
    </source>
</evidence>
<accession>A0AAJ0FH61</accession>
<dbReference type="InterPro" id="IPR013154">
    <property type="entry name" value="ADH-like_N"/>
</dbReference>
<dbReference type="CDD" id="cd05283">
    <property type="entry name" value="CAD1"/>
    <property type="match status" value="1"/>
</dbReference>
<dbReference type="EMBL" id="MU839031">
    <property type="protein sequence ID" value="KAK1763063.1"/>
    <property type="molecule type" value="Genomic_DNA"/>
</dbReference>
<dbReference type="InterPro" id="IPR036291">
    <property type="entry name" value="NAD(P)-bd_dom_sf"/>
</dbReference>
<comment type="catalytic activity">
    <reaction evidence="10">
        <text>a primary alcohol + NADP(+) = an aldehyde + NADPH + H(+)</text>
        <dbReference type="Rhea" id="RHEA:15937"/>
        <dbReference type="ChEBI" id="CHEBI:15378"/>
        <dbReference type="ChEBI" id="CHEBI:15734"/>
        <dbReference type="ChEBI" id="CHEBI:17478"/>
        <dbReference type="ChEBI" id="CHEBI:57783"/>
        <dbReference type="ChEBI" id="CHEBI:58349"/>
        <dbReference type="EC" id="1.1.1.2"/>
    </reaction>
    <physiologicalReaction direction="left-to-right" evidence="10">
        <dbReference type="Rhea" id="RHEA:15938"/>
    </physiologicalReaction>
    <physiologicalReaction direction="right-to-left" evidence="10">
        <dbReference type="Rhea" id="RHEA:15939"/>
    </physiologicalReaction>
</comment>
<dbReference type="InterPro" id="IPR011032">
    <property type="entry name" value="GroES-like_sf"/>
</dbReference>
<evidence type="ECO:0000256" key="6">
    <source>
        <dbReference type="ARBA" id="ARBA00022833"/>
    </source>
</evidence>
<dbReference type="Proteomes" id="UP001244011">
    <property type="component" value="Unassembled WGS sequence"/>
</dbReference>
<keyword evidence="6 11" id="KW-0862">Zinc</keyword>
<dbReference type="FunFam" id="3.40.50.720:FF:000158">
    <property type="entry name" value="Zinc-binding alcohol dehydrogenase"/>
    <property type="match status" value="1"/>
</dbReference>
<evidence type="ECO:0000256" key="4">
    <source>
        <dbReference type="ARBA" id="ARBA00022553"/>
    </source>
</evidence>
<sequence length="655" mass="70426">MGSQFVLVTGATGFIGAHIVDTLLAKGLRVRGATRSLAKGDAMTKARPQYAGKLEFVKIDDFEKPGGLVEAVDGVDGVIHTASPFTYDTKNNEKELIIPAINGVRAIVEAAATNPKIKRLVITSSFASVLDVNRKGPPYFTYTGSDWNPLTYEEAADQATSAVVAYRGSKKFAELEAWNFVKDHKPTFDLVALCPPMTFGPVVHHVESVDKLNESNAMLWKIASGADPLPVSRVPFWIDVRDLAAAHVGALLDGDVGGKRYVPAAPERFSYGLAARIMIEEFPELDGKVKQEDQVIDDSHGLDGEAAAKELGYQYHSFRETFKPKPFGDHDIDVKIIACGVCGSDVHTATGGWGNKIWPLIPGHEIVGHAVKVGPKVTTVKVGDRVGVGAQIHACLDCDTCKEDNETYCKKQMDTYGSVYPDGTVAHGGYSSHIRAHEHFTFPIPDGLQTELVAPMLCAGLTAYSPLVRNGAGPGKKVGIIGVGGIGHFGILFAKALGATTYAISRSRAKEADAKAMGADGFLATKEAGWATAHEMTFDMILCTASSDDGFDLAPYLSLLKVHGRFVGVGLPEGSSGWQVKPQSLLANGCLVGSSHLGSRKETLEMLRLAEEKGIKSWVETIPVGEEGVGKALERLHNGDVRYRFTLVDYEKQFK</sequence>